<evidence type="ECO:0000313" key="4">
    <source>
        <dbReference type="EMBL" id="CAG7718493.1"/>
    </source>
</evidence>
<dbReference type="Pfam" id="PF12799">
    <property type="entry name" value="LRR_4"/>
    <property type="match status" value="1"/>
</dbReference>
<keyword evidence="1" id="KW-0433">Leucine-rich repeat</keyword>
<evidence type="ECO:0000313" key="5">
    <source>
        <dbReference type="Proteomes" id="UP000708208"/>
    </source>
</evidence>
<feature type="region of interest" description="Disordered" evidence="3">
    <location>
        <begin position="344"/>
        <end position="363"/>
    </location>
</feature>
<organism evidence="4 5">
    <name type="scientific">Allacma fusca</name>
    <dbReference type="NCBI Taxonomy" id="39272"/>
    <lineage>
        <taxon>Eukaryota</taxon>
        <taxon>Metazoa</taxon>
        <taxon>Ecdysozoa</taxon>
        <taxon>Arthropoda</taxon>
        <taxon>Hexapoda</taxon>
        <taxon>Collembola</taxon>
        <taxon>Symphypleona</taxon>
        <taxon>Sminthuridae</taxon>
        <taxon>Allacma</taxon>
    </lineage>
</organism>
<dbReference type="InterPro" id="IPR050836">
    <property type="entry name" value="SDS22/Internalin_LRR"/>
</dbReference>
<evidence type="ECO:0000256" key="3">
    <source>
        <dbReference type="SAM" id="MobiDB-lite"/>
    </source>
</evidence>
<dbReference type="InterPro" id="IPR003591">
    <property type="entry name" value="Leu-rich_rpt_typical-subtyp"/>
</dbReference>
<dbReference type="Pfam" id="PF13516">
    <property type="entry name" value="LRR_6"/>
    <property type="match status" value="2"/>
</dbReference>
<dbReference type="EMBL" id="CAJVCH010053799">
    <property type="protein sequence ID" value="CAG7718493.1"/>
    <property type="molecule type" value="Genomic_DNA"/>
</dbReference>
<dbReference type="SMART" id="SM00369">
    <property type="entry name" value="LRR_TYP"/>
    <property type="match status" value="4"/>
</dbReference>
<comment type="caution">
    <text evidence="4">The sequence shown here is derived from an EMBL/GenBank/DDBJ whole genome shotgun (WGS) entry which is preliminary data.</text>
</comment>
<evidence type="ECO:0000256" key="1">
    <source>
        <dbReference type="ARBA" id="ARBA00022614"/>
    </source>
</evidence>
<dbReference type="OrthoDB" id="271226at2759"/>
<dbReference type="PROSITE" id="PS51450">
    <property type="entry name" value="LRR"/>
    <property type="match status" value="3"/>
</dbReference>
<protein>
    <recommendedName>
        <fullName evidence="6">Leucine-rich repeat-containing protein 23</fullName>
    </recommendedName>
</protein>
<evidence type="ECO:0008006" key="6">
    <source>
        <dbReference type="Google" id="ProtNLM"/>
    </source>
</evidence>
<keyword evidence="5" id="KW-1185">Reference proteome</keyword>
<dbReference type="InterPro" id="IPR025875">
    <property type="entry name" value="Leu-rich_rpt_4"/>
</dbReference>
<accession>A0A8J2K2L1</accession>
<dbReference type="InterPro" id="IPR001611">
    <property type="entry name" value="Leu-rich_rpt"/>
</dbReference>
<reference evidence="4" key="1">
    <citation type="submission" date="2021-06" db="EMBL/GenBank/DDBJ databases">
        <authorList>
            <person name="Hodson N. C."/>
            <person name="Mongue J. A."/>
            <person name="Jaron S. K."/>
        </authorList>
    </citation>
    <scope>NUCLEOTIDE SEQUENCE</scope>
</reference>
<dbReference type="PANTHER" id="PTHR46652">
    <property type="entry name" value="LEUCINE-RICH REPEAT AND IQ DOMAIN-CONTAINING PROTEIN 1-RELATED"/>
    <property type="match status" value="1"/>
</dbReference>
<keyword evidence="2" id="KW-0677">Repeat</keyword>
<gene>
    <name evidence="4" type="ORF">AFUS01_LOCUS7880</name>
</gene>
<dbReference type="AlphaFoldDB" id="A0A8J2K2L1"/>
<dbReference type="Proteomes" id="UP000708208">
    <property type="component" value="Unassembled WGS sequence"/>
</dbReference>
<proteinExistence type="predicted"/>
<name>A0A8J2K2L1_9HEXA</name>
<dbReference type="PANTHER" id="PTHR46652:SF8">
    <property type="entry name" value="LEUCINE RICH REPEAT CONTAINING 23"/>
    <property type="match status" value="1"/>
</dbReference>
<sequence length="363" mass="41118">MSVEDFSQLSFDFDYNEDDFNEETPQPEFDQGSEHPSYFGFGLEMPLDSEGDLIFPDEILSDNLIQSSISTVGPVINSFKHAFVKFEAPNQRLSDIDMLSQYIHLRNIDLSNNRIKDLVALHPITFLQVLNVEGNQISSLAYISKLIYLQTLNLSRNEISATTGFPSNKLTYLNLSRNKVSALENFRPDVFPNLLLLELRENLITSLDGVSLPKLENLYVAGNQLQSLAGIENCPMLKVVHARHNMISHLPDFIKLPNLEYINLRNNVIHRFTEVLRLGSAKNLSAVILSSNPIAEDDRYRGEVIIACPASLRRLDKFLIPEAEQAEALRYRRARENRTMEPVLDAAYSTASTPPDASREYQV</sequence>
<evidence type="ECO:0000256" key="2">
    <source>
        <dbReference type="ARBA" id="ARBA00022737"/>
    </source>
</evidence>
<dbReference type="Pfam" id="PF14580">
    <property type="entry name" value="LRR_9"/>
    <property type="match status" value="1"/>
</dbReference>